<dbReference type="InterPro" id="IPR008752">
    <property type="entry name" value="Peptidase_M11"/>
</dbReference>
<organism evidence="2 3">
    <name type="scientific">Chlamydomonas eustigma</name>
    <dbReference type="NCBI Taxonomy" id="1157962"/>
    <lineage>
        <taxon>Eukaryota</taxon>
        <taxon>Viridiplantae</taxon>
        <taxon>Chlorophyta</taxon>
        <taxon>core chlorophytes</taxon>
        <taxon>Chlorophyceae</taxon>
        <taxon>CS clade</taxon>
        <taxon>Chlamydomonadales</taxon>
        <taxon>Chlamydomonadaceae</taxon>
        <taxon>Chlamydomonas</taxon>
    </lineage>
</organism>
<evidence type="ECO:0000313" key="3">
    <source>
        <dbReference type="Proteomes" id="UP000232323"/>
    </source>
</evidence>
<proteinExistence type="predicted"/>
<dbReference type="EMBL" id="BEGY01000005">
    <property type="protein sequence ID" value="GAX74021.1"/>
    <property type="molecule type" value="Genomic_DNA"/>
</dbReference>
<name>A0A250WT90_9CHLO</name>
<sequence>MQTYIASQPNIDVSLYQHRVLLMPPGTPCSSLGVEGMFYPDIFVLVNAGEPIPSSAFLHEFGHNLGLQHSSVLGGLPDSQEDTSSIMGAAGPMRCYNAPHIWQLGWGQPSNVIGFDDVPAGSWMYERLVPLGSSPNGYIILQPGQYSSPNTFFLSYRIATGCDTNLETQYLNKVSLHMYNGVTLQSPLATDCTMFITMIPLSMAFAPSDPSLGANIVITFVYQDMFGVATVGLCRFISSPSECALQRSSNTVLTTLPQSNCNGNGSCEPVFGENYMNCADCFIK</sequence>
<dbReference type="OrthoDB" id="538450at2759"/>
<reference evidence="2 3" key="1">
    <citation type="submission" date="2017-08" db="EMBL/GenBank/DDBJ databases">
        <title>Acidophilic green algal genome provides insights into adaptation to an acidic environment.</title>
        <authorList>
            <person name="Hirooka S."/>
            <person name="Hirose Y."/>
            <person name="Kanesaki Y."/>
            <person name="Higuchi S."/>
            <person name="Fujiwara T."/>
            <person name="Onuma R."/>
            <person name="Era A."/>
            <person name="Ohbayashi R."/>
            <person name="Uzuka A."/>
            <person name="Nozaki H."/>
            <person name="Yoshikawa H."/>
            <person name="Miyagishima S.Y."/>
        </authorList>
    </citation>
    <scope>NUCLEOTIDE SEQUENCE [LARGE SCALE GENOMIC DNA]</scope>
    <source>
        <strain evidence="2 3">NIES-2499</strain>
    </source>
</reference>
<gene>
    <name evidence="2" type="ORF">CEUSTIGMA_g1471.t1</name>
</gene>
<dbReference type="AlphaFoldDB" id="A0A250WT90"/>
<dbReference type="Pfam" id="PF05548">
    <property type="entry name" value="Peptidase_M11"/>
    <property type="match status" value="1"/>
</dbReference>
<accession>A0A250WT90</accession>
<dbReference type="Proteomes" id="UP000232323">
    <property type="component" value="Unassembled WGS sequence"/>
</dbReference>
<evidence type="ECO:0000259" key="1">
    <source>
        <dbReference type="Pfam" id="PF05548"/>
    </source>
</evidence>
<keyword evidence="3" id="KW-1185">Reference proteome</keyword>
<dbReference type="SUPFAM" id="SSF55486">
    <property type="entry name" value="Metalloproteases ('zincins'), catalytic domain"/>
    <property type="match status" value="1"/>
</dbReference>
<feature type="domain" description="Peptidase M11 gametolysin" evidence="1">
    <location>
        <begin position="16"/>
        <end position="182"/>
    </location>
</feature>
<protein>
    <recommendedName>
        <fullName evidence="1">Peptidase M11 gametolysin domain-containing protein</fullName>
    </recommendedName>
</protein>
<comment type="caution">
    <text evidence="2">The sequence shown here is derived from an EMBL/GenBank/DDBJ whole genome shotgun (WGS) entry which is preliminary data.</text>
</comment>
<evidence type="ECO:0000313" key="2">
    <source>
        <dbReference type="EMBL" id="GAX74021.1"/>
    </source>
</evidence>